<evidence type="ECO:0000259" key="6">
    <source>
        <dbReference type="Pfam" id="PF08531"/>
    </source>
</evidence>
<dbReference type="Pfam" id="PF08531">
    <property type="entry name" value="Bac_rhamnosid_N"/>
    <property type="match status" value="1"/>
</dbReference>
<dbReference type="PANTHER" id="PTHR33307">
    <property type="entry name" value="ALPHA-RHAMNOSIDASE (EUROFUNG)"/>
    <property type="match status" value="1"/>
</dbReference>
<evidence type="ECO:0000313" key="10">
    <source>
        <dbReference type="Proteomes" id="UP001583177"/>
    </source>
</evidence>
<dbReference type="PANTHER" id="PTHR33307:SF6">
    <property type="entry name" value="ALPHA-RHAMNOSIDASE (EUROFUNG)-RELATED"/>
    <property type="match status" value="1"/>
</dbReference>
<dbReference type="InterPro" id="IPR013737">
    <property type="entry name" value="Bac_rhamnosid_N"/>
</dbReference>
<evidence type="ECO:0000259" key="5">
    <source>
        <dbReference type="Pfam" id="PF05592"/>
    </source>
</evidence>
<dbReference type="Gene3D" id="2.60.120.260">
    <property type="entry name" value="Galactose-binding domain-like"/>
    <property type="match status" value="2"/>
</dbReference>
<keyword evidence="10" id="KW-1185">Reference proteome</keyword>
<dbReference type="Pfam" id="PF17389">
    <property type="entry name" value="Bac_rhamnosid6H"/>
    <property type="match status" value="1"/>
</dbReference>
<dbReference type="InterPro" id="IPR012341">
    <property type="entry name" value="6hp_glycosidase-like_sf"/>
</dbReference>
<evidence type="ECO:0000259" key="8">
    <source>
        <dbReference type="Pfam" id="PF17390"/>
    </source>
</evidence>
<keyword evidence="3" id="KW-0378">Hydrolase</keyword>
<dbReference type="Gene3D" id="1.50.10.10">
    <property type="match status" value="1"/>
</dbReference>
<feature type="domain" description="Alpha-L-rhamnosidase six-hairpin glycosidase" evidence="7">
    <location>
        <begin position="474"/>
        <end position="827"/>
    </location>
</feature>
<protein>
    <recommendedName>
        <fullName evidence="2">alpha-L-rhamnosidase</fullName>
        <ecNumber evidence="2">3.2.1.40</ecNumber>
    </recommendedName>
</protein>
<dbReference type="InterPro" id="IPR035396">
    <property type="entry name" value="Bac_rhamnosid6H"/>
</dbReference>
<dbReference type="Pfam" id="PF25788">
    <property type="entry name" value="Ig_Rha78A_N"/>
    <property type="match status" value="1"/>
</dbReference>
<dbReference type="SUPFAM" id="SSF49785">
    <property type="entry name" value="Galactose-binding domain-like"/>
    <property type="match status" value="1"/>
</dbReference>
<comment type="caution">
    <text evidence="9">The sequence shown here is derived from an EMBL/GenBank/DDBJ whole genome shotgun (WGS) entry which is preliminary data.</text>
</comment>
<dbReference type="EMBL" id="JAWRVE010000013">
    <property type="protein sequence ID" value="KAL1877894.1"/>
    <property type="molecule type" value="Genomic_DNA"/>
</dbReference>
<name>A0ABR3XQN9_9PEZI</name>
<gene>
    <name evidence="9" type="ORF">Daus18300_002247</name>
</gene>
<dbReference type="InterPro" id="IPR008902">
    <property type="entry name" value="Rhamnosid_concanavalin"/>
</dbReference>
<dbReference type="Gene3D" id="2.60.40.10">
    <property type="entry name" value="Immunoglobulins"/>
    <property type="match status" value="1"/>
</dbReference>
<dbReference type="Gene3D" id="2.60.420.10">
    <property type="entry name" value="Maltose phosphorylase, domain 3"/>
    <property type="match status" value="1"/>
</dbReference>
<dbReference type="InterPro" id="IPR008979">
    <property type="entry name" value="Galactose-bd-like_sf"/>
</dbReference>
<evidence type="ECO:0000256" key="4">
    <source>
        <dbReference type="SAM" id="MobiDB-lite"/>
    </source>
</evidence>
<feature type="domain" description="Alpha-L-rhamnosidase concanavalin-like" evidence="5">
    <location>
        <begin position="368"/>
        <end position="470"/>
    </location>
</feature>
<comment type="catalytic activity">
    <reaction evidence="1">
        <text>Hydrolysis of terminal non-reducing alpha-L-rhamnose residues in alpha-L-rhamnosides.</text>
        <dbReference type="EC" id="3.2.1.40"/>
    </reaction>
</comment>
<dbReference type="SUPFAM" id="SSF48208">
    <property type="entry name" value="Six-hairpin glycosidases"/>
    <property type="match status" value="1"/>
</dbReference>
<dbReference type="Proteomes" id="UP001583177">
    <property type="component" value="Unassembled WGS sequence"/>
</dbReference>
<organism evidence="9 10">
    <name type="scientific">Diaporthe australafricana</name>
    <dbReference type="NCBI Taxonomy" id="127596"/>
    <lineage>
        <taxon>Eukaryota</taxon>
        <taxon>Fungi</taxon>
        <taxon>Dikarya</taxon>
        <taxon>Ascomycota</taxon>
        <taxon>Pezizomycotina</taxon>
        <taxon>Sordariomycetes</taxon>
        <taxon>Sordariomycetidae</taxon>
        <taxon>Diaporthales</taxon>
        <taxon>Diaporthaceae</taxon>
        <taxon>Diaporthe</taxon>
    </lineage>
</organism>
<dbReference type="InterPro" id="IPR016007">
    <property type="entry name" value="Alpha_rhamnosid"/>
</dbReference>
<evidence type="ECO:0000256" key="3">
    <source>
        <dbReference type="ARBA" id="ARBA00022801"/>
    </source>
</evidence>
<evidence type="ECO:0000313" key="9">
    <source>
        <dbReference type="EMBL" id="KAL1877894.1"/>
    </source>
</evidence>
<dbReference type="InterPro" id="IPR013783">
    <property type="entry name" value="Ig-like_fold"/>
</dbReference>
<sequence length="944" mass="103418">MTLVDLTEKPKSSNPVQPVDIRFEHHPDGFGIGTDKPRLSWRMSASTVPHNWAQKSYQVQVKRHTGQSAGQREPVVQSWHVPSDSSILNDWPGEPLRSRETASVRVLATGHSLPSDPGSSGKSDLSVWSQWKDVEAGLLKVSDWKAKFVTSTAPPPEEGVPHRPTLYRKEFTLASKGGKHTRARLYISALGLYAASINGRRVGDQHMAPGWTSYNHRLQYQIFDVTGLLRDGKNVIGVEVAEGWYAGRLIWIPGLRNLYGDKPAFIAQLETQGDDGGASCYDYEPRVVSDDSWVSHPSPRQSASIYDGEVYDAREELEGWASADYDLAGSWDATRILDVDLEKVQLFSPDVPPVRVTQTIAAVDIFQSPSGKLLVDFGQNLVGRVRIQGLQKPKGHVLQLKHAEVLENGELGTRPLRDAKATDKYIFSGNEKAKATWSPEFTFHGFRYAELTGVVAEELSTENLAALVLHSDMRRTGHFSCSNELVTKLHDNVVWGMRGNFLSVPTDCPQRDERLGWTGDIQVFSPTASFIYDCAGLLSNWLRDLSLDQADNGGVVPCVIPDVLKGYSAQDAMPEAVWDDAAVLVPWTIYKWSGDAAVLRRQWASMRAHVDESINRGADGLWDEDNFQFGDWLDPNAPAEQADFARTDGTMVADAYLVRVTHVMARAAVAVGDAAGARRYGGEHEALRRRFRDKYVAPGGLVVGDAQTALALSIVFDLLEENEEKQAVAGRRLARLARKGGLLVATGFAGTPVVLHALAKSGSLDLAYGMLTQTRCPSFLYPVTMGATTIWERWDSMLPDGSINPGSMTSFNHYALGSVANFLHSVVGGISPIEPGWRTFLVRPRPGGGLTFAEVRYDGPYGTVGVRWELGEAEDAAGTRAGDGAEGEGDGEGRDRDRALTQQFQLRVEVPPNSRALVLLPGQGEDDGEWVGSGIHERAGLIQT</sequence>
<dbReference type="PIRSF" id="PIRSF010631">
    <property type="entry name" value="A-rhamnsds"/>
    <property type="match status" value="1"/>
</dbReference>
<dbReference type="Pfam" id="PF05592">
    <property type="entry name" value="Bac_rhamnosid"/>
    <property type="match status" value="1"/>
</dbReference>
<evidence type="ECO:0000256" key="1">
    <source>
        <dbReference type="ARBA" id="ARBA00001445"/>
    </source>
</evidence>
<evidence type="ECO:0000259" key="7">
    <source>
        <dbReference type="Pfam" id="PF17389"/>
    </source>
</evidence>
<evidence type="ECO:0000256" key="2">
    <source>
        <dbReference type="ARBA" id="ARBA00012652"/>
    </source>
</evidence>
<dbReference type="InterPro" id="IPR035398">
    <property type="entry name" value="Bac_rhamnosid_C"/>
</dbReference>
<feature type="domain" description="Alpha-L-rhamnosidase C-terminal" evidence="8">
    <location>
        <begin position="829"/>
        <end position="871"/>
    </location>
</feature>
<proteinExistence type="predicted"/>
<dbReference type="InterPro" id="IPR008928">
    <property type="entry name" value="6-hairpin_glycosidase_sf"/>
</dbReference>
<dbReference type="Pfam" id="PF17390">
    <property type="entry name" value="Bac_rhamnosid_C"/>
    <property type="match status" value="1"/>
</dbReference>
<reference evidence="9 10" key="1">
    <citation type="journal article" date="2024" name="IMA Fungus">
        <title>IMA Genome - F19 : A genome assembly and annotation guide to empower mycologists, including annotated draft genome sequences of Ceratocystis pirilliformis, Diaporthe australafricana, Fusarium ophioides, Paecilomyces lecythidis, and Sporothrix stenoceras.</title>
        <authorList>
            <person name="Aylward J."/>
            <person name="Wilson A.M."/>
            <person name="Visagie C.M."/>
            <person name="Spraker J."/>
            <person name="Barnes I."/>
            <person name="Buitendag C."/>
            <person name="Ceriani C."/>
            <person name="Del Mar Angel L."/>
            <person name="du Plessis D."/>
            <person name="Fuchs T."/>
            <person name="Gasser K."/>
            <person name="Kramer D."/>
            <person name="Li W."/>
            <person name="Munsamy K."/>
            <person name="Piso A."/>
            <person name="Price J.L."/>
            <person name="Sonnekus B."/>
            <person name="Thomas C."/>
            <person name="van der Nest A."/>
            <person name="van Dijk A."/>
            <person name="van Heerden A."/>
            <person name="van Vuuren N."/>
            <person name="Yilmaz N."/>
            <person name="Duong T.A."/>
            <person name="van der Merwe N.A."/>
            <person name="Wingfield M.J."/>
            <person name="Wingfield B.D."/>
        </authorList>
    </citation>
    <scope>NUCLEOTIDE SEQUENCE [LARGE SCALE GENOMIC DNA]</scope>
    <source>
        <strain evidence="9 10">CMW 18300</strain>
    </source>
</reference>
<accession>A0ABR3XQN9</accession>
<dbReference type="EC" id="3.2.1.40" evidence="2"/>
<feature type="region of interest" description="Disordered" evidence="4">
    <location>
        <begin position="873"/>
        <end position="895"/>
    </location>
</feature>
<feature type="domain" description="Bacterial alpha-L-rhamnosidase N-terminal" evidence="6">
    <location>
        <begin position="180"/>
        <end position="358"/>
    </location>
</feature>